<dbReference type="HAMAP" id="MF_00251">
    <property type="entry name" value="Ribosomal_bL36"/>
    <property type="match status" value="1"/>
</dbReference>
<evidence type="ECO:0000313" key="6">
    <source>
        <dbReference type="EMBL" id="ETN38395.1"/>
    </source>
</evidence>
<evidence type="ECO:0000256" key="4">
    <source>
        <dbReference type="RuleBase" id="RU000570"/>
    </source>
</evidence>
<proteinExistence type="inferred from homology"/>
<dbReference type="PANTHER" id="PTHR18804">
    <property type="entry name" value="RIBOSOMAL PROTEIN"/>
    <property type="match status" value="1"/>
</dbReference>
<dbReference type="EMBL" id="KB822722">
    <property type="protein sequence ID" value="ETN38395.1"/>
    <property type="molecule type" value="Genomic_DNA"/>
</dbReference>
<dbReference type="GO" id="GO:0003735">
    <property type="term" value="F:structural constituent of ribosome"/>
    <property type="evidence" value="ECO:0007669"/>
    <property type="project" value="InterPro"/>
</dbReference>
<dbReference type="VEuPathDB" id="FungiDB:HMPREF1541_06430"/>
<dbReference type="Pfam" id="PF00444">
    <property type="entry name" value="Ribosomal_L36"/>
    <property type="match status" value="1"/>
</dbReference>
<dbReference type="Proteomes" id="UP000030752">
    <property type="component" value="Unassembled WGS sequence"/>
</dbReference>
<protein>
    <recommendedName>
        <fullName evidence="4">Ribosomal protein</fullName>
    </recommendedName>
</protein>
<dbReference type="NCBIfam" id="TIGR01022">
    <property type="entry name" value="rpmJ_bact"/>
    <property type="match status" value="1"/>
</dbReference>
<dbReference type="InterPro" id="IPR000473">
    <property type="entry name" value="Ribosomal_bL36"/>
</dbReference>
<keyword evidence="3 4" id="KW-0687">Ribonucleoprotein</keyword>
<dbReference type="RefSeq" id="XP_008718984.1">
    <property type="nucleotide sequence ID" value="XM_008720762.1"/>
</dbReference>
<dbReference type="GO" id="GO:0005840">
    <property type="term" value="C:ribosome"/>
    <property type="evidence" value="ECO:0007669"/>
    <property type="project" value="UniProtKB-KW"/>
</dbReference>
<name>W2RQ31_CYPE1</name>
<dbReference type="HOGENOM" id="CLU_135723_1_1_1"/>
<evidence type="ECO:0000256" key="1">
    <source>
        <dbReference type="ARBA" id="ARBA00007645"/>
    </source>
</evidence>
<dbReference type="OrthoDB" id="10265903at2759"/>
<gene>
    <name evidence="6" type="ORF">HMPREF1541_06430</name>
</gene>
<feature type="non-terminal residue" evidence="6">
    <location>
        <position position="106"/>
    </location>
</feature>
<comment type="similarity">
    <text evidence="1 4">Belongs to the bacterial ribosomal protein bL36 family.</text>
</comment>
<sequence length="106" mass="11699">MQPRPSLLSYLSTLAGFFRPSSTTLRRFSSQRVLTSLSTSKRAILSSNASRNAVPATSSTPGALSTQVRGMKTRSSVKRLCNGCKPVRRKGRVYIICSENPKHKQR</sequence>
<evidence type="ECO:0000256" key="2">
    <source>
        <dbReference type="ARBA" id="ARBA00022980"/>
    </source>
</evidence>
<evidence type="ECO:0000256" key="5">
    <source>
        <dbReference type="SAM" id="MobiDB-lite"/>
    </source>
</evidence>
<dbReference type="eggNOG" id="KOG4122">
    <property type="taxonomic scope" value="Eukaryota"/>
</dbReference>
<evidence type="ECO:0000256" key="3">
    <source>
        <dbReference type="ARBA" id="ARBA00023274"/>
    </source>
</evidence>
<dbReference type="InterPro" id="IPR052010">
    <property type="entry name" value="Ribosomal_LSU_bL36"/>
</dbReference>
<dbReference type="InterPro" id="IPR035977">
    <property type="entry name" value="Ribosomal_bL36_sp"/>
</dbReference>
<dbReference type="GO" id="GO:0006412">
    <property type="term" value="P:translation"/>
    <property type="evidence" value="ECO:0007669"/>
    <property type="project" value="InterPro"/>
</dbReference>
<dbReference type="AlphaFoldDB" id="W2RQ31"/>
<dbReference type="FunCoup" id="W2RQ31">
    <property type="interactions" value="191"/>
</dbReference>
<dbReference type="InParanoid" id="W2RQ31"/>
<accession>W2RQ31</accession>
<feature type="region of interest" description="Disordered" evidence="5">
    <location>
        <begin position="48"/>
        <end position="72"/>
    </location>
</feature>
<dbReference type="SUPFAM" id="SSF57840">
    <property type="entry name" value="Ribosomal protein L36"/>
    <property type="match status" value="1"/>
</dbReference>
<organism evidence="6 7">
    <name type="scientific">Cyphellophora europaea (strain CBS 101466)</name>
    <name type="common">Phialophora europaea</name>
    <dbReference type="NCBI Taxonomy" id="1220924"/>
    <lineage>
        <taxon>Eukaryota</taxon>
        <taxon>Fungi</taxon>
        <taxon>Dikarya</taxon>
        <taxon>Ascomycota</taxon>
        <taxon>Pezizomycotina</taxon>
        <taxon>Eurotiomycetes</taxon>
        <taxon>Chaetothyriomycetidae</taxon>
        <taxon>Chaetothyriales</taxon>
        <taxon>Cyphellophoraceae</taxon>
        <taxon>Cyphellophora</taxon>
    </lineage>
</organism>
<dbReference type="GO" id="GO:1990904">
    <property type="term" value="C:ribonucleoprotein complex"/>
    <property type="evidence" value="ECO:0007669"/>
    <property type="project" value="UniProtKB-KW"/>
</dbReference>
<keyword evidence="7" id="KW-1185">Reference proteome</keyword>
<dbReference type="STRING" id="1220924.W2RQ31"/>
<keyword evidence="2 4" id="KW-0689">Ribosomal protein</keyword>
<feature type="compositionally biased region" description="Polar residues" evidence="5">
    <location>
        <begin position="48"/>
        <end position="68"/>
    </location>
</feature>
<dbReference type="GeneID" id="19973769"/>
<evidence type="ECO:0000313" key="7">
    <source>
        <dbReference type="Proteomes" id="UP000030752"/>
    </source>
</evidence>
<reference evidence="6 7" key="1">
    <citation type="submission" date="2013-03" db="EMBL/GenBank/DDBJ databases">
        <title>The Genome Sequence of Phialophora europaea CBS 101466.</title>
        <authorList>
            <consortium name="The Broad Institute Genomics Platform"/>
            <person name="Cuomo C."/>
            <person name="de Hoog S."/>
            <person name="Gorbushina A."/>
            <person name="Walker B."/>
            <person name="Young S.K."/>
            <person name="Zeng Q."/>
            <person name="Gargeya S."/>
            <person name="Fitzgerald M."/>
            <person name="Haas B."/>
            <person name="Abouelleil A."/>
            <person name="Allen A.W."/>
            <person name="Alvarado L."/>
            <person name="Arachchi H.M."/>
            <person name="Berlin A.M."/>
            <person name="Chapman S.B."/>
            <person name="Gainer-Dewar J."/>
            <person name="Goldberg J."/>
            <person name="Griggs A."/>
            <person name="Gujja S."/>
            <person name="Hansen M."/>
            <person name="Howarth C."/>
            <person name="Imamovic A."/>
            <person name="Ireland A."/>
            <person name="Larimer J."/>
            <person name="McCowan C."/>
            <person name="Murphy C."/>
            <person name="Pearson M."/>
            <person name="Poon T.W."/>
            <person name="Priest M."/>
            <person name="Roberts A."/>
            <person name="Saif S."/>
            <person name="Shea T."/>
            <person name="Sisk P."/>
            <person name="Sykes S."/>
            <person name="Wortman J."/>
            <person name="Nusbaum C."/>
            <person name="Birren B."/>
        </authorList>
    </citation>
    <scope>NUCLEOTIDE SEQUENCE [LARGE SCALE GENOMIC DNA]</scope>
    <source>
        <strain evidence="6 7">CBS 101466</strain>
    </source>
</reference>
<dbReference type="PANTHER" id="PTHR18804:SF16">
    <property type="entry name" value="RIBOSOMAL PROTEIN"/>
    <property type="match status" value="1"/>
</dbReference>